<protein>
    <recommendedName>
        <fullName evidence="3">Spermatogenesis-associated protein 6 N-terminal domain-containing protein</fullName>
    </recommendedName>
</protein>
<comment type="similarity">
    <text evidence="1">Belongs to the SPATA6 family.</text>
</comment>
<evidence type="ECO:0000313" key="4">
    <source>
        <dbReference type="EMBL" id="KAF7275819.1"/>
    </source>
</evidence>
<dbReference type="AlphaFoldDB" id="A0A834MEW2"/>
<organism evidence="4 5">
    <name type="scientific">Rhynchophorus ferrugineus</name>
    <name type="common">Red palm weevil</name>
    <name type="synonym">Curculio ferrugineus</name>
    <dbReference type="NCBI Taxonomy" id="354439"/>
    <lineage>
        <taxon>Eukaryota</taxon>
        <taxon>Metazoa</taxon>
        <taxon>Ecdysozoa</taxon>
        <taxon>Arthropoda</taxon>
        <taxon>Hexapoda</taxon>
        <taxon>Insecta</taxon>
        <taxon>Pterygota</taxon>
        <taxon>Neoptera</taxon>
        <taxon>Endopterygota</taxon>
        <taxon>Coleoptera</taxon>
        <taxon>Polyphaga</taxon>
        <taxon>Cucujiformia</taxon>
        <taxon>Curculionidae</taxon>
        <taxon>Dryophthorinae</taxon>
        <taxon>Rhynchophorus</taxon>
    </lineage>
</organism>
<evidence type="ECO:0000256" key="2">
    <source>
        <dbReference type="ARBA" id="ARBA00022553"/>
    </source>
</evidence>
<reference evidence="4" key="1">
    <citation type="submission" date="2020-08" db="EMBL/GenBank/DDBJ databases">
        <title>Genome sequencing and assembly of the red palm weevil Rhynchophorus ferrugineus.</title>
        <authorList>
            <person name="Dias G.B."/>
            <person name="Bergman C.M."/>
            <person name="Manee M."/>
        </authorList>
    </citation>
    <scope>NUCLEOTIDE SEQUENCE</scope>
    <source>
        <strain evidence="4">AA-2017</strain>
        <tissue evidence="4">Whole larva</tissue>
    </source>
</reference>
<dbReference type="PANTHER" id="PTHR16435">
    <property type="entry name" value="SPERMATOGENESIS-ASSOCIATED PROTEIN 6 SPATA6"/>
    <property type="match status" value="1"/>
</dbReference>
<dbReference type="PANTHER" id="PTHR16435:SF6">
    <property type="entry name" value="IP09370P"/>
    <property type="match status" value="1"/>
</dbReference>
<evidence type="ECO:0000259" key="3">
    <source>
        <dbReference type="Pfam" id="PF14909"/>
    </source>
</evidence>
<dbReference type="OrthoDB" id="5963614at2759"/>
<dbReference type="InterPro" id="IPR042769">
    <property type="entry name" value="SPATA6_fam"/>
</dbReference>
<proteinExistence type="inferred from homology"/>
<keyword evidence="2" id="KW-0597">Phosphoprotein</keyword>
<evidence type="ECO:0000256" key="1">
    <source>
        <dbReference type="ARBA" id="ARBA00006215"/>
    </source>
</evidence>
<dbReference type="GO" id="GO:0120212">
    <property type="term" value="C:sperm head-tail coupling apparatus"/>
    <property type="evidence" value="ECO:0007669"/>
    <property type="project" value="InterPro"/>
</dbReference>
<dbReference type="Pfam" id="PF14909">
    <property type="entry name" value="SPATA6"/>
    <property type="match status" value="1"/>
</dbReference>
<gene>
    <name evidence="4" type="ORF">GWI33_011239</name>
</gene>
<dbReference type="GO" id="GO:0007283">
    <property type="term" value="P:spermatogenesis"/>
    <property type="evidence" value="ECO:0007669"/>
    <property type="project" value="InterPro"/>
</dbReference>
<evidence type="ECO:0000313" key="5">
    <source>
        <dbReference type="Proteomes" id="UP000625711"/>
    </source>
</evidence>
<feature type="domain" description="Spermatogenesis-associated protein 6 N-terminal" evidence="3">
    <location>
        <begin position="8"/>
        <end position="148"/>
    </location>
</feature>
<name>A0A834MEW2_RHYFE</name>
<dbReference type="EMBL" id="JAACXV010009068">
    <property type="protein sequence ID" value="KAF7275819.1"/>
    <property type="molecule type" value="Genomic_DNA"/>
</dbReference>
<dbReference type="InterPro" id="IPR032732">
    <property type="entry name" value="SPATA6_N"/>
</dbReference>
<feature type="non-terminal residue" evidence="4">
    <location>
        <position position="352"/>
    </location>
</feature>
<dbReference type="Proteomes" id="UP000625711">
    <property type="component" value="Unassembled WGS sequence"/>
</dbReference>
<keyword evidence="5" id="KW-1185">Reference proteome</keyword>
<accession>A0A834MEW2</accession>
<comment type="caution">
    <text evidence="4">The sequence shown here is derived from an EMBL/GenBank/DDBJ whole genome shotgun (WGS) entry which is preliminary data.</text>
</comment>
<sequence>MKSFLVKVELTIRKLSCPGVWLCSNGKVSMQLGMLDSNIQTDAYKPSFPVVFDEKFIFYKTFVKERRLSELQRTLNREQFFVELIQWKNCDEGVVLASFRTTLDDLLYSNSSRRPSMTGTDIDLLLEPTKLFPGTISPKLAIKTKTTIEETFCDAYQRPSMTGYPRYPCAPQTLSRKLHPKKVCHTVGYSKAQQRCSKVTHDKRPIFRYQKPEDDLILRTNPNKVMKDDVIKTSSFNKISQAQVDLNDCPEDCDICYCNSSGPLKTEQTTKTSFVRSVKTNKGKSSTCTNLNDNVHQPYYCPICSKYECTFSQSRRTPELSSENDQENLSYKFCPYCGENYEKQRGWTLNET</sequence>
<dbReference type="GO" id="GO:0032027">
    <property type="term" value="F:myosin light chain binding"/>
    <property type="evidence" value="ECO:0007669"/>
    <property type="project" value="InterPro"/>
</dbReference>